<protein>
    <submittedName>
        <fullName evidence="1">Uncharacterized protein</fullName>
    </submittedName>
</protein>
<dbReference type="RefSeq" id="WP_387988736.1">
    <property type="nucleotide sequence ID" value="NZ_JBHSGR010000011.1"/>
</dbReference>
<evidence type="ECO:0000313" key="1">
    <source>
        <dbReference type="EMBL" id="MFC4694018.1"/>
    </source>
</evidence>
<organism evidence="1 2">
    <name type="scientific">Geodermatophilus arenarius</name>
    <dbReference type="NCBI Taxonomy" id="1137990"/>
    <lineage>
        <taxon>Bacteria</taxon>
        <taxon>Bacillati</taxon>
        <taxon>Actinomycetota</taxon>
        <taxon>Actinomycetes</taxon>
        <taxon>Geodermatophilales</taxon>
        <taxon>Geodermatophilaceae</taxon>
        <taxon>Geodermatophilus</taxon>
    </lineage>
</organism>
<proteinExistence type="predicted"/>
<name>A0ABV9LKM1_9ACTN</name>
<reference evidence="2" key="1">
    <citation type="journal article" date="2019" name="Int. J. Syst. Evol. Microbiol.">
        <title>The Global Catalogue of Microorganisms (GCM) 10K type strain sequencing project: providing services to taxonomists for standard genome sequencing and annotation.</title>
        <authorList>
            <consortium name="The Broad Institute Genomics Platform"/>
            <consortium name="The Broad Institute Genome Sequencing Center for Infectious Disease"/>
            <person name="Wu L."/>
            <person name="Ma J."/>
        </authorList>
    </citation>
    <scope>NUCLEOTIDE SEQUENCE [LARGE SCALE GENOMIC DNA]</scope>
    <source>
        <strain evidence="2">CCUG 62763</strain>
    </source>
</reference>
<accession>A0ABV9LKM1</accession>
<dbReference type="EMBL" id="JBHSGR010000011">
    <property type="protein sequence ID" value="MFC4694018.1"/>
    <property type="molecule type" value="Genomic_DNA"/>
</dbReference>
<evidence type="ECO:0000313" key="2">
    <source>
        <dbReference type="Proteomes" id="UP001596025"/>
    </source>
</evidence>
<gene>
    <name evidence="1" type="ORF">ACFO3M_11540</name>
</gene>
<dbReference type="Proteomes" id="UP001596025">
    <property type="component" value="Unassembled WGS sequence"/>
</dbReference>
<keyword evidence="2" id="KW-1185">Reference proteome</keyword>
<sequence>MHPRTRLQTVMAAPLTTGNLLADCERWCRDVLPPRGSGPAAVPAPRLVPAERRSAPERVERRRVPVTGAAVRAIARTLTEAAAASREAQAGAA</sequence>
<comment type="caution">
    <text evidence="1">The sequence shown here is derived from an EMBL/GenBank/DDBJ whole genome shotgun (WGS) entry which is preliminary data.</text>
</comment>